<proteinExistence type="predicted"/>
<dbReference type="Proteomes" id="UP000593573">
    <property type="component" value="Unassembled WGS sequence"/>
</dbReference>
<dbReference type="AlphaFoldDB" id="A0A7J8W7S7"/>
<keyword evidence="1" id="KW-0175">Coiled coil</keyword>
<evidence type="ECO:0000313" key="3">
    <source>
        <dbReference type="Proteomes" id="UP000593573"/>
    </source>
</evidence>
<organism evidence="2 3">
    <name type="scientific">Gossypium klotzschianum</name>
    <dbReference type="NCBI Taxonomy" id="34286"/>
    <lineage>
        <taxon>Eukaryota</taxon>
        <taxon>Viridiplantae</taxon>
        <taxon>Streptophyta</taxon>
        <taxon>Embryophyta</taxon>
        <taxon>Tracheophyta</taxon>
        <taxon>Spermatophyta</taxon>
        <taxon>Magnoliopsida</taxon>
        <taxon>eudicotyledons</taxon>
        <taxon>Gunneridae</taxon>
        <taxon>Pentapetalae</taxon>
        <taxon>rosids</taxon>
        <taxon>malvids</taxon>
        <taxon>Malvales</taxon>
        <taxon>Malvaceae</taxon>
        <taxon>Malvoideae</taxon>
        <taxon>Gossypium</taxon>
    </lineage>
</organism>
<sequence>MRTAGLGKTSEQWRLEIQEERNKADGWKKKCQETQVQNQSLERNLLESRSMTDELKARIVELERSIHYY</sequence>
<accession>A0A7J8W7S7</accession>
<gene>
    <name evidence="2" type="ORF">Goklo_028995</name>
</gene>
<dbReference type="EMBL" id="JABFAB010239651">
    <property type="protein sequence ID" value="MBA0671117.1"/>
    <property type="molecule type" value="Genomic_DNA"/>
</dbReference>
<evidence type="ECO:0000313" key="2">
    <source>
        <dbReference type="EMBL" id="MBA0671117.1"/>
    </source>
</evidence>
<evidence type="ECO:0000256" key="1">
    <source>
        <dbReference type="SAM" id="Coils"/>
    </source>
</evidence>
<protein>
    <submittedName>
        <fullName evidence="2">Uncharacterized protein</fullName>
    </submittedName>
</protein>
<comment type="caution">
    <text evidence="2">The sequence shown here is derived from an EMBL/GenBank/DDBJ whole genome shotgun (WGS) entry which is preliminary data.</text>
</comment>
<reference evidence="2 3" key="1">
    <citation type="journal article" date="2019" name="Genome Biol. Evol.">
        <title>Insights into the evolution of the New World diploid cottons (Gossypium, subgenus Houzingenia) based on genome sequencing.</title>
        <authorList>
            <person name="Grover C.E."/>
            <person name="Arick M.A. 2nd"/>
            <person name="Thrash A."/>
            <person name="Conover J.L."/>
            <person name="Sanders W.S."/>
            <person name="Peterson D.G."/>
            <person name="Frelichowski J.E."/>
            <person name="Scheffler J.A."/>
            <person name="Scheffler B.E."/>
            <person name="Wendel J.F."/>
        </authorList>
    </citation>
    <scope>NUCLEOTIDE SEQUENCE [LARGE SCALE GENOMIC DNA]</scope>
    <source>
        <strain evidence="2">57</strain>
        <tissue evidence="2">Leaf</tissue>
    </source>
</reference>
<keyword evidence="3" id="KW-1185">Reference proteome</keyword>
<feature type="coiled-coil region" evidence="1">
    <location>
        <begin position="10"/>
        <end position="58"/>
    </location>
</feature>
<name>A0A7J8W7S7_9ROSI</name>